<dbReference type="HOGENOM" id="CLU_3413402_0_0_1"/>
<protein>
    <submittedName>
        <fullName evidence="2">Uncharacterized protein</fullName>
    </submittedName>
</protein>
<dbReference type="Gramene" id="LPERR07G06240.1">
    <property type="protein sequence ID" value="LPERR07G06240.1"/>
    <property type="gene ID" value="LPERR07G06240"/>
</dbReference>
<evidence type="ECO:0000256" key="1">
    <source>
        <dbReference type="SAM" id="MobiDB-lite"/>
    </source>
</evidence>
<feature type="region of interest" description="Disordered" evidence="1">
    <location>
        <begin position="1"/>
        <end position="28"/>
    </location>
</feature>
<reference evidence="2 3" key="1">
    <citation type="submission" date="2012-08" db="EMBL/GenBank/DDBJ databases">
        <title>Oryza genome evolution.</title>
        <authorList>
            <person name="Wing R.A."/>
        </authorList>
    </citation>
    <scope>NUCLEOTIDE SEQUENCE</scope>
</reference>
<evidence type="ECO:0000313" key="2">
    <source>
        <dbReference type="EnsemblPlants" id="LPERR07G06240.1"/>
    </source>
</evidence>
<dbReference type="AlphaFoldDB" id="A0A0D9WWT8"/>
<sequence>MAAWRTGNLTRGDLEGDELIEGVSETLD</sequence>
<accession>A0A0D9WWT8</accession>
<evidence type="ECO:0000313" key="3">
    <source>
        <dbReference type="Proteomes" id="UP000032180"/>
    </source>
</evidence>
<name>A0A0D9WWT8_9ORYZ</name>
<keyword evidence="3" id="KW-1185">Reference proteome</keyword>
<reference evidence="3" key="2">
    <citation type="submission" date="2013-12" db="EMBL/GenBank/DDBJ databases">
        <authorList>
            <person name="Yu Y."/>
            <person name="Lee S."/>
            <person name="de Baynast K."/>
            <person name="Wissotski M."/>
            <person name="Liu L."/>
            <person name="Talag J."/>
            <person name="Goicoechea J."/>
            <person name="Angelova A."/>
            <person name="Jetty R."/>
            <person name="Kudrna D."/>
            <person name="Golser W."/>
            <person name="Rivera L."/>
            <person name="Zhang J."/>
            <person name="Wing R."/>
        </authorList>
    </citation>
    <scope>NUCLEOTIDE SEQUENCE</scope>
</reference>
<proteinExistence type="predicted"/>
<reference evidence="2" key="3">
    <citation type="submission" date="2015-04" db="UniProtKB">
        <authorList>
            <consortium name="EnsemblPlants"/>
        </authorList>
    </citation>
    <scope>IDENTIFICATION</scope>
</reference>
<organism evidence="2 3">
    <name type="scientific">Leersia perrieri</name>
    <dbReference type="NCBI Taxonomy" id="77586"/>
    <lineage>
        <taxon>Eukaryota</taxon>
        <taxon>Viridiplantae</taxon>
        <taxon>Streptophyta</taxon>
        <taxon>Embryophyta</taxon>
        <taxon>Tracheophyta</taxon>
        <taxon>Spermatophyta</taxon>
        <taxon>Magnoliopsida</taxon>
        <taxon>Liliopsida</taxon>
        <taxon>Poales</taxon>
        <taxon>Poaceae</taxon>
        <taxon>BOP clade</taxon>
        <taxon>Oryzoideae</taxon>
        <taxon>Oryzeae</taxon>
        <taxon>Oryzinae</taxon>
        <taxon>Leersia</taxon>
    </lineage>
</organism>
<dbReference type="Proteomes" id="UP000032180">
    <property type="component" value="Chromosome 7"/>
</dbReference>
<dbReference type="EnsemblPlants" id="LPERR07G06240.1">
    <property type="protein sequence ID" value="LPERR07G06240.1"/>
    <property type="gene ID" value="LPERR07G06240"/>
</dbReference>